<evidence type="ECO:0000256" key="4">
    <source>
        <dbReference type="ARBA" id="ARBA00022614"/>
    </source>
</evidence>
<dbReference type="Proteomes" id="UP000517892">
    <property type="component" value="Unassembled WGS sequence"/>
</dbReference>
<evidence type="ECO:0000256" key="8">
    <source>
        <dbReference type="ARBA" id="ARBA00049982"/>
    </source>
</evidence>
<keyword evidence="5" id="KW-0677">Repeat</keyword>
<evidence type="ECO:0000256" key="2">
    <source>
        <dbReference type="ARBA" id="ARBA00004496"/>
    </source>
</evidence>
<dbReference type="GO" id="GO:0005929">
    <property type="term" value="C:cilium"/>
    <property type="evidence" value="ECO:0007669"/>
    <property type="project" value="UniProtKB-SubCell"/>
</dbReference>
<comment type="subcellular location">
    <subcellularLocation>
        <location evidence="1">Cell projection</location>
        <location evidence="1">Cilium</location>
    </subcellularLocation>
    <subcellularLocation>
        <location evidence="2">Cytoplasm</location>
    </subcellularLocation>
</comment>
<dbReference type="FunFam" id="3.80.10.10:FF:000052">
    <property type="entry name" value="Leucine rich repeat containing 6"/>
    <property type="match status" value="1"/>
</dbReference>
<dbReference type="PANTHER" id="PTHR18849:SF0">
    <property type="entry name" value="CILIA- AND FLAGELLA-ASSOCIATED PROTEIN 410-RELATED"/>
    <property type="match status" value="1"/>
</dbReference>
<keyword evidence="13" id="KW-1185">Reference proteome</keyword>
<comment type="similarity">
    <text evidence="8">Belongs to the tilB family.</text>
</comment>
<dbReference type="InterPro" id="IPR032675">
    <property type="entry name" value="LRR_dom_sf"/>
</dbReference>
<evidence type="ECO:0000259" key="11">
    <source>
        <dbReference type="Pfam" id="PF23602"/>
    </source>
</evidence>
<dbReference type="PROSITE" id="PS51450">
    <property type="entry name" value="LRR"/>
    <property type="match status" value="3"/>
</dbReference>
<feature type="region of interest" description="Disordered" evidence="10">
    <location>
        <begin position="187"/>
        <end position="248"/>
    </location>
</feature>
<feature type="non-terminal residue" evidence="12">
    <location>
        <position position="1"/>
    </location>
</feature>
<keyword evidence="6" id="KW-0969">Cilium</keyword>
<feature type="domain" description="Dynein axonemal assembly factor 11-like CS" evidence="11">
    <location>
        <begin position="254"/>
        <end position="375"/>
    </location>
</feature>
<evidence type="ECO:0000256" key="5">
    <source>
        <dbReference type="ARBA" id="ARBA00022737"/>
    </source>
</evidence>
<dbReference type="Pfam" id="PF14580">
    <property type="entry name" value="LRR_9"/>
    <property type="match status" value="1"/>
</dbReference>
<dbReference type="GO" id="GO:0036158">
    <property type="term" value="P:outer dynein arm assembly"/>
    <property type="evidence" value="ECO:0007669"/>
    <property type="project" value="TreeGrafter"/>
</dbReference>
<dbReference type="Pfam" id="PF23602">
    <property type="entry name" value="CS_DNAAF11_C"/>
    <property type="match status" value="1"/>
</dbReference>
<dbReference type="GO" id="GO:0005737">
    <property type="term" value="C:cytoplasm"/>
    <property type="evidence" value="ECO:0007669"/>
    <property type="project" value="UniProtKB-SubCell"/>
</dbReference>
<dbReference type="AlphaFoldDB" id="A0A7K4ZM27"/>
<keyword evidence="7" id="KW-0966">Cell projection</keyword>
<protein>
    <recommendedName>
        <fullName evidence="9">Leucine-rich repeat-containing protein 6</fullName>
    </recommendedName>
</protein>
<dbReference type="InterPro" id="IPR001611">
    <property type="entry name" value="Leu-rich_rpt"/>
</dbReference>
<name>A0A7K4ZM27_9AVES</name>
<sequence length="460" mass="53701">FLSVTEDLVRRRAEHNNCEIFSLEEISLHQQEIEKLEHLDKWCRELKILYLQNNLIPKIENVGRLKKLEYLNVALNNIERIENLEGCEELRKLDLTANFIGELSSIETLKYNIHLKELFLVGNPCTEFEGYRQFVVANLHQLKCLDSKEIERSERILALQNYPELEQKIREQEKAYLLRRAREKEEAQIKMQERKDKKQKQMESEHGFVSPDSLQNKENHQAEGESAQETWRTVDDDEDRGFWEEPTPYTPESRLEIHRYIEEKRRAKDNRRESKKREKPLWTLVTAEGKILNVNVPKLNFSLNDDEENNQIILDLAVYRHLDTSLLDVDVQPTYVRVMVKGKPFQLVLPEAVKPDSSSAKRSQTTGHLVVTMPKAGEIIQAKQKVSTSIKDSDCNTLQKSTRSGQVEKLEVNPSKYSFPDVTKIIQEKEHIGQGPIRLQLQMITESRKSCVDLEDNEDV</sequence>
<feature type="compositionally biased region" description="Basic and acidic residues" evidence="10">
    <location>
        <begin position="187"/>
        <end position="206"/>
    </location>
</feature>
<evidence type="ECO:0000256" key="9">
    <source>
        <dbReference type="ARBA" id="ARBA00050057"/>
    </source>
</evidence>
<dbReference type="PANTHER" id="PTHR18849">
    <property type="entry name" value="LEUCINE RICH REPEAT PROTEIN"/>
    <property type="match status" value="1"/>
</dbReference>
<organism evidence="12 13">
    <name type="scientific">Centropus unirufus</name>
    <dbReference type="NCBI Taxonomy" id="1118519"/>
    <lineage>
        <taxon>Eukaryota</taxon>
        <taxon>Metazoa</taxon>
        <taxon>Chordata</taxon>
        <taxon>Craniata</taxon>
        <taxon>Vertebrata</taxon>
        <taxon>Euteleostomi</taxon>
        <taxon>Archelosauria</taxon>
        <taxon>Archosauria</taxon>
        <taxon>Dinosauria</taxon>
        <taxon>Saurischia</taxon>
        <taxon>Theropoda</taxon>
        <taxon>Coelurosauria</taxon>
        <taxon>Aves</taxon>
        <taxon>Neognathae</taxon>
        <taxon>Neoaves</taxon>
        <taxon>Otidimorphae</taxon>
        <taxon>Cuculiformes</taxon>
        <taxon>Centropidae</taxon>
        <taxon>Centropus</taxon>
    </lineage>
</organism>
<dbReference type="SUPFAM" id="SSF52058">
    <property type="entry name" value="L domain-like"/>
    <property type="match status" value="1"/>
</dbReference>
<evidence type="ECO:0000256" key="6">
    <source>
        <dbReference type="ARBA" id="ARBA00023069"/>
    </source>
</evidence>
<evidence type="ECO:0000256" key="3">
    <source>
        <dbReference type="ARBA" id="ARBA00022490"/>
    </source>
</evidence>
<dbReference type="OrthoDB" id="10250990at2759"/>
<gene>
    <name evidence="12" type="primary">Lrrc6</name>
    <name evidence="12" type="ORF">CENUNI_R00786</name>
</gene>
<reference evidence="12 13" key="1">
    <citation type="submission" date="2019-09" db="EMBL/GenBank/DDBJ databases">
        <title>Bird 10,000 Genomes (B10K) Project - Family phase.</title>
        <authorList>
            <person name="Zhang G."/>
        </authorList>
    </citation>
    <scope>NUCLEOTIDE SEQUENCE [LARGE SCALE GENOMIC DNA]</scope>
    <source>
        <strain evidence="12">B10K-DU-017-25</strain>
        <tissue evidence="12">Mixed tissue sample</tissue>
    </source>
</reference>
<keyword evidence="3" id="KW-0963">Cytoplasm</keyword>
<dbReference type="SMART" id="SM00365">
    <property type="entry name" value="LRR_SD22"/>
    <property type="match status" value="3"/>
</dbReference>
<dbReference type="InterPro" id="IPR056496">
    <property type="entry name" value="CS_DNAAF11_C"/>
</dbReference>
<evidence type="ECO:0000256" key="7">
    <source>
        <dbReference type="ARBA" id="ARBA00023273"/>
    </source>
</evidence>
<evidence type="ECO:0000313" key="12">
    <source>
        <dbReference type="EMBL" id="NWR72475.1"/>
    </source>
</evidence>
<evidence type="ECO:0000256" key="10">
    <source>
        <dbReference type="SAM" id="MobiDB-lite"/>
    </source>
</evidence>
<evidence type="ECO:0000256" key="1">
    <source>
        <dbReference type="ARBA" id="ARBA00004138"/>
    </source>
</evidence>
<dbReference type="EMBL" id="VYZI01000094">
    <property type="protein sequence ID" value="NWR72475.1"/>
    <property type="molecule type" value="Genomic_DNA"/>
</dbReference>
<comment type="caution">
    <text evidence="12">The sequence shown here is derived from an EMBL/GenBank/DDBJ whole genome shotgun (WGS) entry which is preliminary data.</text>
</comment>
<feature type="non-terminal residue" evidence="12">
    <location>
        <position position="460"/>
    </location>
</feature>
<accession>A0A7K4ZM27</accession>
<evidence type="ECO:0000313" key="13">
    <source>
        <dbReference type="Proteomes" id="UP000517892"/>
    </source>
</evidence>
<proteinExistence type="inferred from homology"/>
<keyword evidence="4" id="KW-0433">Leucine-rich repeat</keyword>
<dbReference type="Gene3D" id="3.80.10.10">
    <property type="entry name" value="Ribonuclease Inhibitor"/>
    <property type="match status" value="1"/>
</dbReference>